<proteinExistence type="predicted"/>
<gene>
    <name evidence="1" type="ORF">HOLleu_22944</name>
</gene>
<accession>A0A9Q1BUF7</accession>
<sequence>MNVSVTPVRMVVPALTSWMAITVHVSMDLKGLIARTSLVGHSFICKFVFSFIKLTFIHSMHSSIINKQCAK</sequence>
<comment type="caution">
    <text evidence="1">The sequence shown here is derived from an EMBL/GenBank/DDBJ whole genome shotgun (WGS) entry which is preliminary data.</text>
</comment>
<name>A0A9Q1BUF7_HOLLE</name>
<dbReference type="AlphaFoldDB" id="A0A9Q1BUF7"/>
<evidence type="ECO:0000313" key="1">
    <source>
        <dbReference type="EMBL" id="KAJ8032873.1"/>
    </source>
</evidence>
<dbReference type="Proteomes" id="UP001152320">
    <property type="component" value="Chromosome 11"/>
</dbReference>
<protein>
    <submittedName>
        <fullName evidence="1">Uncharacterized protein</fullName>
    </submittedName>
</protein>
<evidence type="ECO:0000313" key="2">
    <source>
        <dbReference type="Proteomes" id="UP001152320"/>
    </source>
</evidence>
<keyword evidence="2" id="KW-1185">Reference proteome</keyword>
<reference evidence="1" key="1">
    <citation type="submission" date="2021-10" db="EMBL/GenBank/DDBJ databases">
        <title>Tropical sea cucumber genome reveals ecological adaptation and Cuvierian tubules defense mechanism.</title>
        <authorList>
            <person name="Chen T."/>
        </authorList>
    </citation>
    <scope>NUCLEOTIDE SEQUENCE</scope>
    <source>
        <strain evidence="1">Nanhai2018</strain>
        <tissue evidence="1">Muscle</tissue>
    </source>
</reference>
<dbReference type="EMBL" id="JAIZAY010000011">
    <property type="protein sequence ID" value="KAJ8032873.1"/>
    <property type="molecule type" value="Genomic_DNA"/>
</dbReference>
<organism evidence="1 2">
    <name type="scientific">Holothuria leucospilota</name>
    <name type="common">Black long sea cucumber</name>
    <name type="synonym">Mertensiothuria leucospilota</name>
    <dbReference type="NCBI Taxonomy" id="206669"/>
    <lineage>
        <taxon>Eukaryota</taxon>
        <taxon>Metazoa</taxon>
        <taxon>Echinodermata</taxon>
        <taxon>Eleutherozoa</taxon>
        <taxon>Echinozoa</taxon>
        <taxon>Holothuroidea</taxon>
        <taxon>Aspidochirotacea</taxon>
        <taxon>Aspidochirotida</taxon>
        <taxon>Holothuriidae</taxon>
        <taxon>Holothuria</taxon>
    </lineage>
</organism>